<reference evidence="2 3" key="1">
    <citation type="submission" date="2021-10" db="EMBL/GenBank/DDBJ databases">
        <title>Streptomyces gossypii sp. nov., isolated from soil collected from cotton field.</title>
        <authorList>
            <person name="Ge X."/>
            <person name="Chen X."/>
            <person name="Liu W."/>
        </authorList>
    </citation>
    <scope>NUCLEOTIDE SEQUENCE [LARGE SCALE GENOMIC DNA]</scope>
    <source>
        <strain evidence="2 3">N2-109</strain>
    </source>
</reference>
<accession>A0ABT2JU58</accession>
<sequence>MMRRTAIGSGTGVLLALALLAWVLTDPDGGDGPAGCGGLRATGWQPDERMTGEFARYGDDNLRSDDWTGGDGTRSVRLPDGRTLWLSADTFLDQVHPGARRVPQPSWVRNSALVMSPGGRMERTLLGEPGADGRPGALFPGTADADGGEVWRWPAQAVVEPRSPGSGEQVVRVLLWQREEGAPPWVFGVPRATEVATLSLPGLELESIDPLHRPDPATAPETRVLYGTSAVREGRWTYVFGADERGVRGGRASRAHVARAPEGRLADASAWRYWNGSGWAAEPGAAAAMDFGEHPDSATNTYSVARRGDSWLLLTMDAGGPDGKPSATAVTYWACDPAGPWHGPHRAAEPPLPPGGAEAGAMPYNPQWHAEFGGDGSLLAGYDVNVTQDTAAIQRDVALYRPRFLRLTLRAVP</sequence>
<keyword evidence="3" id="KW-1185">Reference proteome</keyword>
<organism evidence="2 3">
    <name type="scientific">Streptomyces gossypii</name>
    <dbReference type="NCBI Taxonomy" id="2883101"/>
    <lineage>
        <taxon>Bacteria</taxon>
        <taxon>Bacillati</taxon>
        <taxon>Actinomycetota</taxon>
        <taxon>Actinomycetes</taxon>
        <taxon>Kitasatosporales</taxon>
        <taxon>Streptomycetaceae</taxon>
        <taxon>Streptomyces</taxon>
    </lineage>
</organism>
<evidence type="ECO:0000256" key="1">
    <source>
        <dbReference type="SAM" id="SignalP"/>
    </source>
</evidence>
<dbReference type="Proteomes" id="UP001156389">
    <property type="component" value="Unassembled WGS sequence"/>
</dbReference>
<feature type="chain" id="PRO_5047411390" description="DUF4185 domain-containing protein" evidence="1">
    <location>
        <begin position="22"/>
        <end position="413"/>
    </location>
</feature>
<name>A0ABT2JU58_9ACTN</name>
<keyword evidence="1" id="KW-0732">Signal</keyword>
<proteinExistence type="predicted"/>
<evidence type="ECO:0000313" key="3">
    <source>
        <dbReference type="Proteomes" id="UP001156389"/>
    </source>
</evidence>
<feature type="signal peptide" evidence="1">
    <location>
        <begin position="1"/>
        <end position="21"/>
    </location>
</feature>
<dbReference type="RefSeq" id="WP_260218345.1">
    <property type="nucleotide sequence ID" value="NZ_JAJAGO010000006.1"/>
</dbReference>
<evidence type="ECO:0008006" key="4">
    <source>
        <dbReference type="Google" id="ProtNLM"/>
    </source>
</evidence>
<gene>
    <name evidence="2" type="ORF">LHJ74_14050</name>
</gene>
<evidence type="ECO:0000313" key="2">
    <source>
        <dbReference type="EMBL" id="MCT2591019.1"/>
    </source>
</evidence>
<dbReference type="EMBL" id="JAJAGO010000006">
    <property type="protein sequence ID" value="MCT2591019.1"/>
    <property type="molecule type" value="Genomic_DNA"/>
</dbReference>
<comment type="caution">
    <text evidence="2">The sequence shown here is derived from an EMBL/GenBank/DDBJ whole genome shotgun (WGS) entry which is preliminary data.</text>
</comment>
<protein>
    <recommendedName>
        <fullName evidence="4">DUF4185 domain-containing protein</fullName>
    </recommendedName>
</protein>